<dbReference type="Proteomes" id="UP000001817">
    <property type="component" value="Chromosome 2"/>
</dbReference>
<reference evidence="1 2" key="1">
    <citation type="journal article" date="2006" name="Proc. Natl. Acad. Sci. U.S.A.">
        <title>Burkholderia xenovorans LB400 harbors a multi-replicon, 9.73-Mbp genome shaped for versatility.</title>
        <authorList>
            <person name="Chain P.S."/>
            <person name="Denef V.J."/>
            <person name="Konstantinidis K.T."/>
            <person name="Vergez L.M."/>
            <person name="Agullo L."/>
            <person name="Reyes V.L."/>
            <person name="Hauser L."/>
            <person name="Cordova M."/>
            <person name="Gomez L."/>
            <person name="Gonzalez M."/>
            <person name="Land M."/>
            <person name="Lao V."/>
            <person name="Larimer F."/>
            <person name="LiPuma J.J."/>
            <person name="Mahenthiralingam E."/>
            <person name="Malfatti S.A."/>
            <person name="Marx C.J."/>
            <person name="Parnell J.J."/>
            <person name="Ramette A."/>
            <person name="Richardson P."/>
            <person name="Seeger M."/>
            <person name="Smith D."/>
            <person name="Spilker T."/>
            <person name="Sul W.J."/>
            <person name="Tsoi T.V."/>
            <person name="Ulrich L.E."/>
            <person name="Zhulin I.B."/>
            <person name="Tiedje J.M."/>
        </authorList>
    </citation>
    <scope>NUCLEOTIDE SEQUENCE [LARGE SCALE GENOMIC DNA]</scope>
    <source>
        <strain evidence="1 2">LB400</strain>
    </source>
</reference>
<gene>
    <name evidence="1" type="ORF">Bxe_B2101</name>
</gene>
<keyword evidence="2" id="KW-1185">Reference proteome</keyword>
<sequence length="105" mass="11839">MGISNAEKQRRFRARNLGAGGSYERLTAVIPIATKRQLERLASHYSCTLAGMIGMLVHERTVCLLNSLSEVEQEEFYSETPVHKRRQSDQSLCDTNNCCDCNDKS</sequence>
<accession>Q13PV3</accession>
<name>Q13PV3_PARXL</name>
<dbReference type="KEGG" id="bxb:DR64_7401"/>
<dbReference type="RefSeq" id="WP_011491239.1">
    <property type="nucleotide sequence ID" value="NC_007952.1"/>
</dbReference>
<organism evidence="1 2">
    <name type="scientific">Paraburkholderia xenovorans (strain LB400)</name>
    <dbReference type="NCBI Taxonomy" id="266265"/>
    <lineage>
        <taxon>Bacteria</taxon>
        <taxon>Pseudomonadati</taxon>
        <taxon>Pseudomonadota</taxon>
        <taxon>Betaproteobacteria</taxon>
        <taxon>Burkholderiales</taxon>
        <taxon>Burkholderiaceae</taxon>
        <taxon>Paraburkholderia</taxon>
    </lineage>
</organism>
<dbReference type="EMBL" id="CP000271">
    <property type="protein sequence ID" value="ABE33886.1"/>
    <property type="molecule type" value="Genomic_DNA"/>
</dbReference>
<proteinExistence type="predicted"/>
<evidence type="ECO:0000313" key="1">
    <source>
        <dbReference type="EMBL" id="ABE33886.1"/>
    </source>
</evidence>
<evidence type="ECO:0000313" key="2">
    <source>
        <dbReference type="Proteomes" id="UP000001817"/>
    </source>
</evidence>
<dbReference type="KEGG" id="bxe:Bxe_B2101"/>
<dbReference type="OrthoDB" id="9101168at2"/>
<protein>
    <submittedName>
        <fullName evidence="1">Uncharacterized protein</fullName>
    </submittedName>
</protein>
<dbReference type="AlphaFoldDB" id="Q13PV3"/>